<feature type="compositionally biased region" description="Polar residues" evidence="1">
    <location>
        <begin position="16"/>
        <end position="31"/>
    </location>
</feature>
<evidence type="ECO:0000259" key="2">
    <source>
        <dbReference type="Pfam" id="PF01814"/>
    </source>
</evidence>
<gene>
    <name evidence="3" type="ORF">PV04_10241</name>
</gene>
<dbReference type="Pfam" id="PF01814">
    <property type="entry name" value="Hemerythrin"/>
    <property type="match status" value="1"/>
</dbReference>
<dbReference type="PANTHER" id="PTHR38048:SF2">
    <property type="entry name" value="HEMERYTHRIN-LIKE DOMAIN-CONTAINING PROTEIN"/>
    <property type="match status" value="1"/>
</dbReference>
<keyword evidence="4" id="KW-1185">Reference proteome</keyword>
<dbReference type="InterPro" id="IPR053206">
    <property type="entry name" value="Dimeric_xanthone_biosynth"/>
</dbReference>
<feature type="region of interest" description="Disordered" evidence="1">
    <location>
        <begin position="1"/>
        <end position="31"/>
    </location>
</feature>
<dbReference type="EMBL" id="KN846962">
    <property type="protein sequence ID" value="KIW63394.1"/>
    <property type="molecule type" value="Genomic_DNA"/>
</dbReference>
<evidence type="ECO:0000313" key="4">
    <source>
        <dbReference type="Proteomes" id="UP000054266"/>
    </source>
</evidence>
<protein>
    <recommendedName>
        <fullName evidence="2">Hemerythrin-like domain-containing protein</fullName>
    </recommendedName>
</protein>
<dbReference type="Proteomes" id="UP000054266">
    <property type="component" value="Unassembled WGS sequence"/>
</dbReference>
<evidence type="ECO:0000313" key="3">
    <source>
        <dbReference type="EMBL" id="KIW63394.1"/>
    </source>
</evidence>
<feature type="region of interest" description="Disordered" evidence="1">
    <location>
        <begin position="45"/>
        <end position="88"/>
    </location>
</feature>
<accession>A0A0D2FTL0</accession>
<dbReference type="HOGENOM" id="CLU_066708_0_1_1"/>
<reference evidence="3 4" key="1">
    <citation type="submission" date="2015-01" db="EMBL/GenBank/DDBJ databases">
        <title>The Genome Sequence of Capronia semiimmersa CBS27337.</title>
        <authorList>
            <consortium name="The Broad Institute Genomics Platform"/>
            <person name="Cuomo C."/>
            <person name="de Hoog S."/>
            <person name="Gorbushina A."/>
            <person name="Stielow B."/>
            <person name="Teixiera M."/>
            <person name="Abouelleil A."/>
            <person name="Chapman S.B."/>
            <person name="Priest M."/>
            <person name="Young S.K."/>
            <person name="Wortman J."/>
            <person name="Nusbaum C."/>
            <person name="Birren B."/>
        </authorList>
    </citation>
    <scope>NUCLEOTIDE SEQUENCE [LARGE SCALE GENOMIC DNA]</scope>
    <source>
        <strain evidence="3 4">CBS 27337</strain>
    </source>
</reference>
<dbReference type="PANTHER" id="PTHR38048">
    <property type="entry name" value="EXPRESSED PROTEIN"/>
    <property type="match status" value="1"/>
</dbReference>
<proteinExistence type="predicted"/>
<dbReference type="AlphaFoldDB" id="A0A0D2FTL0"/>
<feature type="compositionally biased region" description="Low complexity" evidence="1">
    <location>
        <begin position="54"/>
        <end position="82"/>
    </location>
</feature>
<dbReference type="Gene3D" id="1.20.120.520">
    <property type="entry name" value="nmb1532 protein domain like"/>
    <property type="match status" value="1"/>
</dbReference>
<sequence length="340" mass="38400">MQAVPIIREPVPGKNASPTLSRPKSPSQTRYSHLLYLSESERQLYASRMEKPSESSLRSSNSVRSNHSASSSASSASTGHTSKLSMHSPRYVDDHYPLITTIHPESVPASVPKDHPALWCARQMAQIHNTITRALNASWNHAVSVQPDTQEAADFLLFNQQLFKTLDHHHHVEDDYMFPAFEQLLGRPGAMEENTKGHELFADGLAIFQKYVFVTKPAEFNGLTFRHIIESFAPDLIQHLHDEIPTLVSLHVLDPKEVMKVWKHAEHLATKDNSLYTDAPWTLGCQDKSFLIDGHRCDFPDVPWVAEAMIRNWHAKKHAGAWNFCPSDLTGKRRLLLPVV</sequence>
<organism evidence="3 4">
    <name type="scientific">Phialophora macrospora</name>
    <dbReference type="NCBI Taxonomy" id="1851006"/>
    <lineage>
        <taxon>Eukaryota</taxon>
        <taxon>Fungi</taxon>
        <taxon>Dikarya</taxon>
        <taxon>Ascomycota</taxon>
        <taxon>Pezizomycotina</taxon>
        <taxon>Eurotiomycetes</taxon>
        <taxon>Chaetothyriomycetidae</taxon>
        <taxon>Chaetothyriales</taxon>
        <taxon>Herpotrichiellaceae</taxon>
        <taxon>Phialophora</taxon>
    </lineage>
</organism>
<name>A0A0D2FTL0_9EURO</name>
<evidence type="ECO:0000256" key="1">
    <source>
        <dbReference type="SAM" id="MobiDB-lite"/>
    </source>
</evidence>
<dbReference type="STRING" id="5601.A0A0D2FTL0"/>
<feature type="domain" description="Hemerythrin-like" evidence="2">
    <location>
        <begin position="124"/>
        <end position="243"/>
    </location>
</feature>
<dbReference type="InterPro" id="IPR012312">
    <property type="entry name" value="Hemerythrin-like"/>
</dbReference>